<dbReference type="PANTHER" id="PTHR47070:SF2">
    <property type="entry name" value="OS06G0206100 PROTEIN"/>
    <property type="match status" value="1"/>
</dbReference>
<dbReference type="InterPro" id="IPR009719">
    <property type="entry name" value="GIP1_N"/>
</dbReference>
<name>A0A9P0ZYB3_CUSEU</name>
<dbReference type="PANTHER" id="PTHR47070">
    <property type="entry name" value="HYDROXYPROLINE-RICH GLYCOPROTEIN-LIKE"/>
    <property type="match status" value="1"/>
</dbReference>
<comment type="caution">
    <text evidence="3">The sequence shown here is derived from an EMBL/GenBank/DDBJ whole genome shotgun (WGS) entry which is preliminary data.</text>
</comment>
<dbReference type="SUPFAM" id="SSF46934">
    <property type="entry name" value="UBA-like"/>
    <property type="match status" value="1"/>
</dbReference>
<dbReference type="AlphaFoldDB" id="A0A9P0ZYB3"/>
<feature type="region of interest" description="Disordered" evidence="1">
    <location>
        <begin position="517"/>
        <end position="536"/>
    </location>
</feature>
<feature type="region of interest" description="Disordered" evidence="1">
    <location>
        <begin position="141"/>
        <end position="253"/>
    </location>
</feature>
<organism evidence="3 4">
    <name type="scientific">Cuscuta europaea</name>
    <name type="common">European dodder</name>
    <dbReference type="NCBI Taxonomy" id="41803"/>
    <lineage>
        <taxon>Eukaryota</taxon>
        <taxon>Viridiplantae</taxon>
        <taxon>Streptophyta</taxon>
        <taxon>Embryophyta</taxon>
        <taxon>Tracheophyta</taxon>
        <taxon>Spermatophyta</taxon>
        <taxon>Magnoliopsida</taxon>
        <taxon>eudicotyledons</taxon>
        <taxon>Gunneridae</taxon>
        <taxon>Pentapetalae</taxon>
        <taxon>asterids</taxon>
        <taxon>lamiids</taxon>
        <taxon>Solanales</taxon>
        <taxon>Convolvulaceae</taxon>
        <taxon>Cuscuteae</taxon>
        <taxon>Cuscuta</taxon>
        <taxon>Cuscuta subgen. Cuscuta</taxon>
    </lineage>
</organism>
<dbReference type="Pfam" id="PF06972">
    <property type="entry name" value="GIP1_N"/>
    <property type="match status" value="1"/>
</dbReference>
<dbReference type="EMBL" id="CAMAPE010000077">
    <property type="protein sequence ID" value="CAH9118519.1"/>
    <property type="molecule type" value="Genomic_DNA"/>
</dbReference>
<feature type="compositionally biased region" description="Low complexity" evidence="1">
    <location>
        <begin position="213"/>
        <end position="235"/>
    </location>
</feature>
<evidence type="ECO:0000313" key="3">
    <source>
        <dbReference type="EMBL" id="CAH9118519.1"/>
    </source>
</evidence>
<feature type="compositionally biased region" description="Polar residues" evidence="1">
    <location>
        <begin position="271"/>
        <end position="282"/>
    </location>
</feature>
<feature type="region of interest" description="Disordered" evidence="1">
    <location>
        <begin position="265"/>
        <end position="396"/>
    </location>
</feature>
<proteinExistence type="predicted"/>
<feature type="compositionally biased region" description="Polar residues" evidence="1">
    <location>
        <begin position="163"/>
        <end position="176"/>
    </location>
</feature>
<evidence type="ECO:0000259" key="2">
    <source>
        <dbReference type="Pfam" id="PF06972"/>
    </source>
</evidence>
<protein>
    <recommendedName>
        <fullName evidence="2">GBF-interacting protein 1 N-terminal domain-containing protein</fullName>
    </recommendedName>
</protein>
<dbReference type="OrthoDB" id="657470at2759"/>
<keyword evidence="4" id="KW-1185">Reference proteome</keyword>
<feature type="compositionally biased region" description="Polar residues" evidence="1">
    <location>
        <begin position="357"/>
        <end position="368"/>
    </location>
</feature>
<feature type="domain" description="GBF-interacting protein 1 N-terminal" evidence="2">
    <location>
        <begin position="18"/>
        <end position="73"/>
    </location>
</feature>
<feature type="region of interest" description="Disordered" evidence="1">
    <location>
        <begin position="440"/>
        <end position="512"/>
    </location>
</feature>
<accession>A0A9P0ZYB3</accession>
<dbReference type="Proteomes" id="UP001152484">
    <property type="component" value="Unassembled WGS sequence"/>
</dbReference>
<reference evidence="3" key="1">
    <citation type="submission" date="2022-07" db="EMBL/GenBank/DDBJ databases">
        <authorList>
            <person name="Macas J."/>
            <person name="Novak P."/>
            <person name="Neumann P."/>
        </authorList>
    </citation>
    <scope>NUCLEOTIDE SEQUENCE</scope>
</reference>
<evidence type="ECO:0000313" key="4">
    <source>
        <dbReference type="Proteomes" id="UP001152484"/>
    </source>
</evidence>
<sequence>MLSGSKTEGGPQNLSPGLRMTIETLKEVAKGHSEADIYATLKESNMDPNETFQKLYHQDTFHEVRRRRDRRKEVVNVPKVHVESTGYKIQEDRKEFESTNVAVKSDTYLNRNIRRAPYKRNALPGTGVNREFRVVRDNRINHHPDKETLNPAQDSFHSEPAIPTSTSPKESSNNKASGEGNPHASIELTSSHPLPRMDANISPSNGLHRERNSSVSKPHSTTSSSNSVLGVYSSSMDPVHVPSHGSRSAAHVGAIKRDVGVVGARRPPMESSANKPSSSSQGGVFPNSHAGQQRPSSRGTPRSYGAFSKSDQNAVSVSSSHPNGRSFISYQQNPRPHQSVVHQKSAQPNKEWKPKLSQKSGVNTPQSNEKAEKSASPSNGRSSQSEEETSKLQDNVSRVNISENVIIAPHLRVSESEKYRLTFGSLDAQFVSSNISVKEHHIEPSESLPVSVSGSLSEEAGADNKQLVLGEEDHPHNSGSSSPVQVAISDPPQIDKKESSAPQELDNYSDVRLVRDTSTSFESRRQQDASDLPSFSVYDPQTGYDLSYFRPNTADEAVRGHGLLSPQEALSSHAGISIPSSSIGMMQQAQQQQQQQAVAQMYPQVHLPHFTSMMPYRQFLSPVYVPPMAVQGYSGNPAYSHHPSNGSSYVLMPGGSSHLSASGGLKYGMQQFKPLPTGSQTGFGSFTSPTGYAMNTPGVIGSATGLDESTRLKYKDGNLYLPNPQAETTEIWMNAREVPNMQAGSFFNMPAVQTPHAGPTAYMPSHGAHPSFNTAVVAQSSHMQFPMYHHQPLPQAAPIANPHHHMGGGAMGGNVGVGMAAAAPGGAYQQPQLGHLNWTTGNF</sequence>
<dbReference type="InterPro" id="IPR009060">
    <property type="entry name" value="UBA-like_sf"/>
</dbReference>
<evidence type="ECO:0000256" key="1">
    <source>
        <dbReference type="SAM" id="MobiDB-lite"/>
    </source>
</evidence>
<feature type="compositionally biased region" description="Polar residues" evidence="1">
    <location>
        <begin position="289"/>
        <end position="300"/>
    </location>
</feature>
<gene>
    <name evidence="3" type="ORF">CEURO_LOCUS21966</name>
</gene>
<feature type="compositionally biased region" description="Polar residues" evidence="1">
    <location>
        <begin position="309"/>
        <end position="348"/>
    </location>
</feature>